<dbReference type="AlphaFoldDB" id="A0A9X3XDK5"/>
<evidence type="ECO:0000313" key="2">
    <source>
        <dbReference type="Proteomes" id="UP001151081"/>
    </source>
</evidence>
<gene>
    <name evidence="1" type="ORF">KEG57_36210</name>
</gene>
<organism evidence="1 2">
    <name type="scientific">Polyangium jinanense</name>
    <dbReference type="NCBI Taxonomy" id="2829994"/>
    <lineage>
        <taxon>Bacteria</taxon>
        <taxon>Pseudomonadati</taxon>
        <taxon>Myxococcota</taxon>
        <taxon>Polyangia</taxon>
        <taxon>Polyangiales</taxon>
        <taxon>Polyangiaceae</taxon>
        <taxon>Polyangium</taxon>
    </lineage>
</organism>
<protein>
    <recommendedName>
        <fullName evidence="3">Lipoprotein</fullName>
    </recommendedName>
</protein>
<sequence length="187" mass="20200">MKPYLFLSLSFALAAGCGGTTPDAASDTPEDVITVGNTTLTPRSTIWARKESMTTPWISPMVHIMNFDDACGVFPDGCTGTNEPNVNVMLSFSLHAQNPGPGTYDVGTFDEATTPASAKVAWGVFRHYEEKKATFTSEIVGGNVVVDQFDDTTLRGDYTFTFDTGETRQGTFEATYCEGLDKALTCM</sequence>
<dbReference type="Proteomes" id="UP001151081">
    <property type="component" value="Unassembled WGS sequence"/>
</dbReference>
<dbReference type="PROSITE" id="PS51257">
    <property type="entry name" value="PROKAR_LIPOPROTEIN"/>
    <property type="match status" value="1"/>
</dbReference>
<keyword evidence="2" id="KW-1185">Reference proteome</keyword>
<proteinExistence type="predicted"/>
<evidence type="ECO:0000313" key="1">
    <source>
        <dbReference type="EMBL" id="MDC3985981.1"/>
    </source>
</evidence>
<name>A0A9X3XDK5_9BACT</name>
<accession>A0A9X3XDK5</accession>
<reference evidence="1 2" key="1">
    <citation type="submission" date="2021-04" db="EMBL/GenBank/DDBJ databases">
        <title>Genome analysis of Polyangium sp.</title>
        <authorList>
            <person name="Li Y."/>
            <person name="Wang J."/>
        </authorList>
    </citation>
    <scope>NUCLEOTIDE SEQUENCE [LARGE SCALE GENOMIC DNA]</scope>
    <source>
        <strain evidence="1 2">SDU14</strain>
    </source>
</reference>
<comment type="caution">
    <text evidence="1">The sequence shown here is derived from an EMBL/GenBank/DDBJ whole genome shotgun (WGS) entry which is preliminary data.</text>
</comment>
<dbReference type="RefSeq" id="WP_272424287.1">
    <property type="nucleotide sequence ID" value="NZ_JAGTJJ010000034.1"/>
</dbReference>
<dbReference type="EMBL" id="JAGTJJ010000034">
    <property type="protein sequence ID" value="MDC3985981.1"/>
    <property type="molecule type" value="Genomic_DNA"/>
</dbReference>
<evidence type="ECO:0008006" key="3">
    <source>
        <dbReference type="Google" id="ProtNLM"/>
    </source>
</evidence>